<proteinExistence type="predicted"/>
<reference evidence="3" key="1">
    <citation type="submission" date="2005-09" db="EMBL/GenBank/DDBJ databases">
        <authorList>
            <person name="Mural R.J."/>
            <person name="Li P.W."/>
            <person name="Adams M.D."/>
            <person name="Amanatides P.G."/>
            <person name="Baden-Tillson H."/>
            <person name="Barnstead M."/>
            <person name="Chin S.H."/>
            <person name="Dew I."/>
            <person name="Evans C.A."/>
            <person name="Ferriera S."/>
            <person name="Flanigan M."/>
            <person name="Fosler C."/>
            <person name="Glodek A."/>
            <person name="Gu Z."/>
            <person name="Holt R.A."/>
            <person name="Jennings D."/>
            <person name="Kraft C.L."/>
            <person name="Lu F."/>
            <person name="Nguyen T."/>
            <person name="Nusskern D.R."/>
            <person name="Pfannkoch C.M."/>
            <person name="Sitter C."/>
            <person name="Sutton G.G."/>
            <person name="Venter J.C."/>
            <person name="Wang Z."/>
            <person name="Woodage T."/>
            <person name="Zheng X.H."/>
            <person name="Zhong F."/>
        </authorList>
    </citation>
    <scope>NUCLEOTIDE SEQUENCE [LARGE SCALE GENOMIC DNA]</scope>
    <source>
        <strain>BN</strain>
        <strain evidence="3">Sprague-Dawley</strain>
    </source>
</reference>
<dbReference type="Proteomes" id="UP000234681">
    <property type="component" value="Chromosome 4"/>
</dbReference>
<accession>A6IB59</accession>
<organism evidence="2 3">
    <name type="scientific">Rattus norvegicus</name>
    <name type="common">Rat</name>
    <dbReference type="NCBI Taxonomy" id="10116"/>
    <lineage>
        <taxon>Eukaryota</taxon>
        <taxon>Metazoa</taxon>
        <taxon>Chordata</taxon>
        <taxon>Craniata</taxon>
        <taxon>Vertebrata</taxon>
        <taxon>Euteleostomi</taxon>
        <taxon>Mammalia</taxon>
        <taxon>Eutheria</taxon>
        <taxon>Euarchontoglires</taxon>
        <taxon>Glires</taxon>
        <taxon>Rodentia</taxon>
        <taxon>Myomorpha</taxon>
        <taxon>Muroidea</taxon>
        <taxon>Muridae</taxon>
        <taxon>Murinae</taxon>
        <taxon>Rattus</taxon>
    </lineage>
</organism>
<sequence>MSLKNSCFLLSGAMSLSFPEKPMRSSQELVPQENIESPLPELPSRPCALGHLSQRRSLWYHGNFSTTH</sequence>
<evidence type="ECO:0000313" key="3">
    <source>
        <dbReference type="Proteomes" id="UP000234681"/>
    </source>
</evidence>
<name>A6IB59_RAT</name>
<evidence type="ECO:0000313" key="2">
    <source>
        <dbReference type="EMBL" id="EDL91327.1"/>
    </source>
</evidence>
<dbReference type="AlphaFoldDB" id="A6IB59"/>
<feature type="region of interest" description="Disordered" evidence="1">
    <location>
        <begin position="21"/>
        <end position="41"/>
    </location>
</feature>
<protein>
    <submittedName>
        <fullName evidence="2">RCG56143</fullName>
    </submittedName>
</protein>
<gene>
    <name evidence="2" type="ORF">rCG_56143</name>
</gene>
<dbReference type="EMBL" id="CH473957">
    <property type="protein sequence ID" value="EDL91327.1"/>
    <property type="molecule type" value="Genomic_DNA"/>
</dbReference>
<evidence type="ECO:0000256" key="1">
    <source>
        <dbReference type="SAM" id="MobiDB-lite"/>
    </source>
</evidence>